<dbReference type="InterPro" id="IPR036902">
    <property type="entry name" value="Ta1353-like_sf"/>
</dbReference>
<reference evidence="3" key="1">
    <citation type="submission" date="2020-06" db="EMBL/GenBank/DDBJ databases">
        <title>Unique genomic features of the anaerobic methanotrophic archaea.</title>
        <authorList>
            <person name="Chadwick G.L."/>
            <person name="Skennerton C.T."/>
            <person name="Laso-Perez R."/>
            <person name="Leu A.O."/>
            <person name="Speth D.R."/>
            <person name="Yu H."/>
            <person name="Morgan-Lang C."/>
            <person name="Hatzenpichler R."/>
            <person name="Goudeau D."/>
            <person name="Malmstrom R."/>
            <person name="Brazelton W.J."/>
            <person name="Woyke T."/>
            <person name="Hallam S.J."/>
            <person name="Tyson G.W."/>
            <person name="Wegener G."/>
            <person name="Boetius A."/>
            <person name="Orphan V."/>
        </authorList>
    </citation>
    <scope>NUCLEOTIDE SEQUENCE</scope>
</reference>
<dbReference type="Pfam" id="PF04008">
    <property type="entry name" value="Adenosine_kin"/>
    <property type="match status" value="1"/>
</dbReference>
<evidence type="ECO:0000313" key="2">
    <source>
        <dbReference type="EMBL" id="QNO56582.1"/>
    </source>
</evidence>
<dbReference type="EMBL" id="MT631562">
    <property type="protein sequence ID" value="QNO54100.1"/>
    <property type="molecule type" value="Genomic_DNA"/>
</dbReference>
<dbReference type="AlphaFoldDB" id="A0A7G9Z8N3"/>
<accession>A0A7G9Z8N3</accession>
<dbReference type="SUPFAM" id="SSF103165">
    <property type="entry name" value="Ta1353-like"/>
    <property type="match status" value="1"/>
</dbReference>
<dbReference type="Gene3D" id="3.40.1520.10">
    <property type="entry name" value="Ta1353-like"/>
    <property type="match status" value="1"/>
</dbReference>
<sequence>MIGRVEVNNPEEKQEIIGQGNFSIFACDDLFKALLTTVPAMKCAVAMNEVVPRLTRVIRKCRRQSGIATSVSISASTSLTCGMS</sequence>
<name>A0A7G9Z8N3_9EURY</name>
<dbReference type="EMBL" id="MT631663">
    <property type="protein sequence ID" value="QNO56617.1"/>
    <property type="molecule type" value="Genomic_DNA"/>
</dbReference>
<evidence type="ECO:0000313" key="3">
    <source>
        <dbReference type="EMBL" id="QNO56617.1"/>
    </source>
</evidence>
<organism evidence="3">
    <name type="scientific">Candidatus Methanophaga sp. ANME-1 ERB7</name>
    <dbReference type="NCBI Taxonomy" id="2759913"/>
    <lineage>
        <taxon>Archaea</taxon>
        <taxon>Methanobacteriati</taxon>
        <taxon>Methanobacteriota</taxon>
        <taxon>Stenosarchaea group</taxon>
        <taxon>Methanomicrobia</taxon>
        <taxon>Candidatus Methanophagales</taxon>
        <taxon>Candidatus Methanophagaceae</taxon>
        <taxon>Candidatus Methanophaga</taxon>
    </lineage>
</organism>
<protein>
    <submittedName>
        <fullName evidence="3">Uncharacterized protein</fullName>
    </submittedName>
</protein>
<dbReference type="EMBL" id="MT631662">
    <property type="protein sequence ID" value="QNO56582.1"/>
    <property type="molecule type" value="Genomic_DNA"/>
</dbReference>
<gene>
    <name evidence="2" type="ORF">GDLDPPJJ_00009</name>
    <name evidence="3" type="ORF">HANIDNDE_00003</name>
    <name evidence="1" type="ORF">PCFKKONE_00004</name>
</gene>
<proteinExistence type="predicted"/>
<dbReference type="PROSITE" id="PS51257">
    <property type="entry name" value="PROKAR_LIPOPROTEIN"/>
    <property type="match status" value="1"/>
</dbReference>
<dbReference type="InterPro" id="IPR007153">
    <property type="entry name" value="Adenosine_kinase"/>
</dbReference>
<evidence type="ECO:0000313" key="1">
    <source>
        <dbReference type="EMBL" id="QNO54100.1"/>
    </source>
</evidence>